<dbReference type="InterPro" id="IPR051314">
    <property type="entry name" value="AAA_ATPase_RarA/MGS1/WRNIP1"/>
</dbReference>
<evidence type="ECO:0000259" key="4">
    <source>
        <dbReference type="SMART" id="SM00382"/>
    </source>
</evidence>
<name>A0A1G5RWB4_9FIRM</name>
<feature type="domain" description="AAA+ ATPase" evidence="4">
    <location>
        <begin position="51"/>
        <end position="178"/>
    </location>
</feature>
<dbReference type="FunFam" id="1.20.272.10:FF:000001">
    <property type="entry name" value="Putative AAA family ATPase"/>
    <property type="match status" value="1"/>
</dbReference>
<evidence type="ECO:0000313" key="6">
    <source>
        <dbReference type="Proteomes" id="UP000199208"/>
    </source>
</evidence>
<dbReference type="CDD" id="cd00009">
    <property type="entry name" value="AAA"/>
    <property type="match status" value="1"/>
</dbReference>
<dbReference type="EMBL" id="FMWL01000004">
    <property type="protein sequence ID" value="SCZ78404.1"/>
    <property type="molecule type" value="Genomic_DNA"/>
</dbReference>
<dbReference type="CDD" id="cd18139">
    <property type="entry name" value="HLD_clamp_RarA"/>
    <property type="match status" value="1"/>
</dbReference>
<dbReference type="InterPro" id="IPR027417">
    <property type="entry name" value="P-loop_NTPase"/>
</dbReference>
<keyword evidence="3" id="KW-0067">ATP-binding</keyword>
<evidence type="ECO:0000256" key="1">
    <source>
        <dbReference type="ARBA" id="ARBA00008959"/>
    </source>
</evidence>
<dbReference type="InterPro" id="IPR021886">
    <property type="entry name" value="MgsA_C"/>
</dbReference>
<dbReference type="Pfam" id="PF12002">
    <property type="entry name" value="MgsA_C"/>
    <property type="match status" value="1"/>
</dbReference>
<proteinExistence type="inferred from homology"/>
<evidence type="ECO:0000256" key="3">
    <source>
        <dbReference type="ARBA" id="ARBA00022840"/>
    </source>
</evidence>
<dbReference type="InterPro" id="IPR032423">
    <property type="entry name" value="AAA_assoc_2"/>
</dbReference>
<gene>
    <name evidence="5" type="ORF">SAMN03080599_01249</name>
</gene>
<dbReference type="RefSeq" id="WP_092590035.1">
    <property type="nucleotide sequence ID" value="NZ_FMWL01000004.1"/>
</dbReference>
<dbReference type="Gene3D" id="1.10.8.60">
    <property type="match status" value="1"/>
</dbReference>
<dbReference type="Gene3D" id="1.10.3710.10">
    <property type="entry name" value="DNA polymerase III clamp loader subunits, C-terminal domain"/>
    <property type="match status" value="1"/>
</dbReference>
<keyword evidence="6" id="KW-1185">Reference proteome</keyword>
<dbReference type="InterPro" id="IPR008921">
    <property type="entry name" value="DNA_pol3_clamp-load_cplx_C"/>
</dbReference>
<comment type="similarity">
    <text evidence="1">Belongs to the AAA ATPase family. RarA/MGS1/WRNIP1 subfamily.</text>
</comment>
<dbReference type="GO" id="GO:0017116">
    <property type="term" value="F:single-stranded DNA helicase activity"/>
    <property type="evidence" value="ECO:0007669"/>
    <property type="project" value="TreeGrafter"/>
</dbReference>
<dbReference type="Proteomes" id="UP000199208">
    <property type="component" value="Unassembled WGS sequence"/>
</dbReference>
<dbReference type="SUPFAM" id="SSF48019">
    <property type="entry name" value="post-AAA+ oligomerization domain-like"/>
    <property type="match status" value="1"/>
</dbReference>
<dbReference type="GO" id="GO:0003677">
    <property type="term" value="F:DNA binding"/>
    <property type="evidence" value="ECO:0007669"/>
    <property type="project" value="InterPro"/>
</dbReference>
<organism evidence="5 6">
    <name type="scientific">Acidaminobacter hydrogenoformans DSM 2784</name>
    <dbReference type="NCBI Taxonomy" id="1120920"/>
    <lineage>
        <taxon>Bacteria</taxon>
        <taxon>Bacillati</taxon>
        <taxon>Bacillota</taxon>
        <taxon>Clostridia</taxon>
        <taxon>Peptostreptococcales</taxon>
        <taxon>Acidaminobacteraceae</taxon>
        <taxon>Acidaminobacter</taxon>
    </lineage>
</organism>
<dbReference type="PANTHER" id="PTHR13779">
    <property type="entry name" value="WERNER HELICASE-INTERACTING PROTEIN 1 FAMILY MEMBER"/>
    <property type="match status" value="1"/>
</dbReference>
<dbReference type="SMART" id="SM00382">
    <property type="entry name" value="AAA"/>
    <property type="match status" value="1"/>
</dbReference>
<dbReference type="InterPro" id="IPR003959">
    <property type="entry name" value="ATPase_AAA_core"/>
</dbReference>
<accession>A0A1G5RWB4</accession>
<dbReference type="Pfam" id="PF00004">
    <property type="entry name" value="AAA"/>
    <property type="match status" value="1"/>
</dbReference>
<keyword evidence="2" id="KW-0547">Nucleotide-binding</keyword>
<evidence type="ECO:0000313" key="5">
    <source>
        <dbReference type="EMBL" id="SCZ78404.1"/>
    </source>
</evidence>
<dbReference type="STRING" id="1120920.SAMN03080599_01249"/>
<dbReference type="GO" id="GO:0006261">
    <property type="term" value="P:DNA-templated DNA replication"/>
    <property type="evidence" value="ECO:0007669"/>
    <property type="project" value="TreeGrafter"/>
</dbReference>
<dbReference type="GO" id="GO:0005524">
    <property type="term" value="F:ATP binding"/>
    <property type="evidence" value="ECO:0007669"/>
    <property type="project" value="UniProtKB-KW"/>
</dbReference>
<reference evidence="5 6" key="1">
    <citation type="submission" date="2016-10" db="EMBL/GenBank/DDBJ databases">
        <authorList>
            <person name="de Groot N.N."/>
        </authorList>
    </citation>
    <scope>NUCLEOTIDE SEQUENCE [LARGE SCALE GENOMIC DNA]</scope>
    <source>
        <strain evidence="5 6">DSM 2784</strain>
    </source>
</reference>
<dbReference type="Pfam" id="PF16193">
    <property type="entry name" value="AAA_assoc_2"/>
    <property type="match status" value="1"/>
</dbReference>
<protein>
    <submittedName>
        <fullName evidence="5">Putative ATPase</fullName>
    </submittedName>
</protein>
<dbReference type="SUPFAM" id="SSF52540">
    <property type="entry name" value="P-loop containing nucleoside triphosphate hydrolases"/>
    <property type="match status" value="1"/>
</dbReference>
<sequence length="446" mass="48770">MDLFDLMLQENRKESAPLAERMKPRSVEEFIGQSHIMGSGRLLRRLIESDKLTSLILHGPPGSGKTSLARVIANQTGAEFESLNAVTSGVKDLREVIGRAEDRLAMNGKRTILFIDEIHRFNKTQQDALLPSVEKGIVIMIGATTENPYYEVNSALISRSNVFRLNALDADDVLGIVDLALDDVERGLGVLNVSLDQDAREAIGRLASGDARRALNAVELAAMTSEPDADGEIVISVEALYESMQHSGQLYDKTGDSHYDIISAFIKSMRGSDPDAALHYLARMIVGGEDPIFIARRIIICASEDVGNADPQALVVAASALKAVETIGMPEGRIPLAQAATYVACAPKSNAAYLGIDRAIEDIRQGRSGAVPSYLKDGTALKLESRKSDVLGGGVYVYPHDHRQHYFKQVYLPAALRGTRYYVLDGQGREAEFEAWLDEIKNREDE</sequence>
<dbReference type="GO" id="GO:0016887">
    <property type="term" value="F:ATP hydrolysis activity"/>
    <property type="evidence" value="ECO:0007669"/>
    <property type="project" value="InterPro"/>
</dbReference>
<dbReference type="AlphaFoldDB" id="A0A1G5RWB4"/>
<dbReference type="GO" id="GO:0000731">
    <property type="term" value="P:DNA synthesis involved in DNA repair"/>
    <property type="evidence" value="ECO:0007669"/>
    <property type="project" value="TreeGrafter"/>
</dbReference>
<dbReference type="Gene3D" id="1.20.272.10">
    <property type="match status" value="1"/>
</dbReference>
<dbReference type="FunFam" id="3.40.50.300:FF:000345">
    <property type="entry name" value="AAA family ATPase"/>
    <property type="match status" value="1"/>
</dbReference>
<dbReference type="PANTHER" id="PTHR13779:SF7">
    <property type="entry name" value="ATPASE WRNIP1"/>
    <property type="match status" value="1"/>
</dbReference>
<dbReference type="GO" id="GO:0008047">
    <property type="term" value="F:enzyme activator activity"/>
    <property type="evidence" value="ECO:0007669"/>
    <property type="project" value="TreeGrafter"/>
</dbReference>
<dbReference type="InterPro" id="IPR003593">
    <property type="entry name" value="AAA+_ATPase"/>
</dbReference>
<dbReference type="Gene3D" id="3.40.50.300">
    <property type="entry name" value="P-loop containing nucleotide triphosphate hydrolases"/>
    <property type="match status" value="1"/>
</dbReference>
<dbReference type="OrthoDB" id="9778364at2"/>
<evidence type="ECO:0000256" key="2">
    <source>
        <dbReference type="ARBA" id="ARBA00022741"/>
    </source>
</evidence>